<dbReference type="SFLD" id="SFLDG01132">
    <property type="entry name" value="C1.5.3:_5'-Nucleotidase_Like"/>
    <property type="match status" value="1"/>
</dbReference>
<dbReference type="Gene3D" id="1.10.150.450">
    <property type="match status" value="1"/>
</dbReference>
<proteinExistence type="predicted"/>
<dbReference type="SUPFAM" id="SSF56784">
    <property type="entry name" value="HAD-like"/>
    <property type="match status" value="1"/>
</dbReference>
<dbReference type="PANTHER" id="PTHR12725">
    <property type="entry name" value="HALOACID DEHALOGENASE-LIKE HYDROLASE"/>
    <property type="match status" value="1"/>
</dbReference>
<reference evidence="1 2" key="1">
    <citation type="submission" date="2018-01" db="EMBL/GenBank/DDBJ databases">
        <title>Metagenomic assembled genomes from two thermal pools in the Uzon Caldera, Kamchatka, Russia.</title>
        <authorList>
            <person name="Wilkins L."/>
            <person name="Ettinger C."/>
        </authorList>
    </citation>
    <scope>NUCLEOTIDE SEQUENCE [LARGE SCALE GENOMIC DNA]</scope>
    <source>
        <strain evidence="1">ZAV-05</strain>
    </source>
</reference>
<dbReference type="Gene3D" id="3.40.50.1000">
    <property type="entry name" value="HAD superfamily/HAD-like"/>
    <property type="match status" value="1"/>
</dbReference>
<organism evidence="1 2">
    <name type="scientific">Calditerrivibrio nitroreducens</name>
    <dbReference type="NCBI Taxonomy" id="477976"/>
    <lineage>
        <taxon>Bacteria</taxon>
        <taxon>Pseudomonadati</taxon>
        <taxon>Deferribacterota</taxon>
        <taxon>Deferribacteres</taxon>
        <taxon>Deferribacterales</taxon>
        <taxon>Calditerrivibrionaceae</taxon>
    </lineage>
</organism>
<dbReference type="AlphaFoldDB" id="A0A2J6WNI7"/>
<dbReference type="PANTHER" id="PTHR12725:SF117">
    <property type="entry name" value="HALOACID DEHALOGENASE-LIKE HYDROLASE"/>
    <property type="match status" value="1"/>
</dbReference>
<gene>
    <name evidence="1" type="ORF">C0187_02860</name>
</gene>
<dbReference type="SFLD" id="SFLDG01129">
    <property type="entry name" value="C1.5:_HAD__Beta-PGM__Phosphata"/>
    <property type="match status" value="1"/>
</dbReference>
<comment type="caution">
    <text evidence="1">The sequence shown here is derived from an EMBL/GenBank/DDBJ whole genome shotgun (WGS) entry which is preliminary data.</text>
</comment>
<dbReference type="Proteomes" id="UP000242881">
    <property type="component" value="Unassembled WGS sequence"/>
</dbReference>
<accession>A0A2J6WNI7</accession>
<name>A0A2J6WNI7_9BACT</name>
<dbReference type="Pfam" id="PF13419">
    <property type="entry name" value="HAD_2"/>
    <property type="match status" value="1"/>
</dbReference>
<protein>
    <submittedName>
        <fullName evidence="1">Pyrimidine 5'-nucleotidase</fullName>
    </submittedName>
</protein>
<evidence type="ECO:0000313" key="1">
    <source>
        <dbReference type="EMBL" id="PMP71972.1"/>
    </source>
</evidence>
<dbReference type="InterPro" id="IPR006439">
    <property type="entry name" value="HAD-SF_hydro_IA"/>
</dbReference>
<dbReference type="NCBIfam" id="TIGR01993">
    <property type="entry name" value="Pyr-5-nucltdase"/>
    <property type="match status" value="1"/>
</dbReference>
<evidence type="ECO:0000313" key="2">
    <source>
        <dbReference type="Proteomes" id="UP000242881"/>
    </source>
</evidence>
<dbReference type="NCBIfam" id="TIGR01509">
    <property type="entry name" value="HAD-SF-IA-v3"/>
    <property type="match status" value="1"/>
</dbReference>
<dbReference type="InterPro" id="IPR036412">
    <property type="entry name" value="HAD-like_sf"/>
</dbReference>
<dbReference type="InterPro" id="IPR023214">
    <property type="entry name" value="HAD_sf"/>
</dbReference>
<dbReference type="EMBL" id="PNIN01000031">
    <property type="protein sequence ID" value="PMP71972.1"/>
    <property type="molecule type" value="Genomic_DNA"/>
</dbReference>
<sequence length="205" mass="24157">MNLIFDLDNTIYHPELGVLRVVDKNINKYMNEIMGIDTDEVDLLRQEYRKKYGVTLKGLVLHHNVDPYHYLEYVHNLEYHLILFRDEKLINILSNIPYKKYIYTNGSRNHALNVLSHLEILEFFEKIYSIEDLDFHPKPSDESFERFIKLTGVSPHLSYFIDDMPENISKANEFGFKTVLISKNSCENADFCLESIYDIDKIIVG</sequence>
<dbReference type="InterPro" id="IPR010237">
    <property type="entry name" value="Pyr-5-nucltdase"/>
</dbReference>
<dbReference type="InterPro" id="IPR041492">
    <property type="entry name" value="HAD_2"/>
</dbReference>
<dbReference type="SFLD" id="SFLDS00003">
    <property type="entry name" value="Haloacid_Dehalogenase"/>
    <property type="match status" value="1"/>
</dbReference>